<proteinExistence type="predicted"/>
<reference evidence="1 2" key="1">
    <citation type="submission" date="2024-02" db="EMBL/GenBank/DDBJ databases">
        <authorList>
            <person name="Saticioglu I.B."/>
        </authorList>
    </citation>
    <scope>NUCLEOTIDE SEQUENCE [LARGE SCALE GENOMIC DNA]</scope>
    <source>
        <strain evidence="1 2">Mu-86</strain>
    </source>
</reference>
<dbReference type="InterPro" id="IPR018721">
    <property type="entry name" value="DUF2252"/>
</dbReference>
<dbReference type="EMBL" id="JBBDGL010000001">
    <property type="protein sequence ID" value="MEJ1153984.1"/>
    <property type="molecule type" value="Genomic_DNA"/>
</dbReference>
<dbReference type="RefSeq" id="WP_337336436.1">
    <property type="nucleotide sequence ID" value="NZ_JBBDGL010000001.1"/>
</dbReference>
<protein>
    <submittedName>
        <fullName evidence="1">DUF2252 domain-containing protein</fullName>
    </submittedName>
</protein>
<dbReference type="Proteomes" id="UP001368654">
    <property type="component" value="Unassembled WGS sequence"/>
</dbReference>
<gene>
    <name evidence="1" type="ORF">WDU96_00035</name>
</gene>
<dbReference type="Pfam" id="PF10009">
    <property type="entry name" value="DUF2252"/>
    <property type="match status" value="1"/>
</dbReference>
<name>A0ABU8LQ53_9MICO</name>
<keyword evidence="2" id="KW-1185">Reference proteome</keyword>
<evidence type="ECO:0000313" key="1">
    <source>
        <dbReference type="EMBL" id="MEJ1153984.1"/>
    </source>
</evidence>
<evidence type="ECO:0000313" key="2">
    <source>
        <dbReference type="Proteomes" id="UP001368654"/>
    </source>
</evidence>
<accession>A0ABU8LQ53</accession>
<dbReference type="PANTHER" id="PTHR39441:SF1">
    <property type="entry name" value="DUF2252 DOMAIN-CONTAINING PROTEIN"/>
    <property type="match status" value="1"/>
</dbReference>
<sequence length="485" mass="53271">MAEPPVVGHDLIMAVHDLRPAWDLPIVSRADARALGQKQRKAVPRRSLGVLTDLPRRDAVAHLREQNADRVAELVPLRMQRMLANPFAFYRGTAALMAADLANAPSSNIPVAACGDAHITNFGFYASPERRLVFDLNDFDEAAIAPWEWDVKRLVTSVVIGGRHANYDDQLITVTADAAVRAYVSSLRASNSMSALERYFMHLNSEFANQHMSKQGKRAAKAAIASAERRTGSRALERLTEHAEDGTLRFRDQPPTMKRISLDDAQAAGGSAHSDHEVGYLFRQYRDSVPIDIDIVLSQYLPRDLARRVVGVGSVGTRCYLQLLVGADDDAIVLQIKEAGESVLSLHGLMKQPERLTRGVATHGHGFRVVGLQRILQAVSDPFLGYLGGPNRDYYVRQFHDMKGSIELEGLSYEAFHDYVLGCAAVLGRSHAQSFTAGRVVGYIGNPESASAAIVAWSRAYADLSMRDYESACEAWNPTTGEDSS</sequence>
<dbReference type="PANTHER" id="PTHR39441">
    <property type="entry name" value="DUF2252 DOMAIN-CONTAINING PROTEIN"/>
    <property type="match status" value="1"/>
</dbReference>
<comment type="caution">
    <text evidence="1">The sequence shown here is derived from an EMBL/GenBank/DDBJ whole genome shotgun (WGS) entry which is preliminary data.</text>
</comment>
<organism evidence="1 2">
    <name type="scientific">Microbacterium marmarense</name>
    <dbReference type="NCBI Taxonomy" id="3122051"/>
    <lineage>
        <taxon>Bacteria</taxon>
        <taxon>Bacillati</taxon>
        <taxon>Actinomycetota</taxon>
        <taxon>Actinomycetes</taxon>
        <taxon>Micrococcales</taxon>
        <taxon>Microbacteriaceae</taxon>
        <taxon>Microbacterium</taxon>
    </lineage>
</organism>